<dbReference type="RefSeq" id="WP_060923570.1">
    <property type="nucleotide sequence ID" value="NZ_LT629770.1"/>
</dbReference>
<dbReference type="eggNOG" id="ENOG5032UN7">
    <property type="taxonomic scope" value="Bacteria"/>
</dbReference>
<evidence type="ECO:0008006" key="3">
    <source>
        <dbReference type="Google" id="ProtNLM"/>
    </source>
</evidence>
<gene>
    <name evidence="1" type="ORF">SAMN04489809_2925</name>
</gene>
<evidence type="ECO:0000313" key="1">
    <source>
        <dbReference type="EMBL" id="SDS88450.1"/>
    </source>
</evidence>
<accession>A0A1H1VVG4</accession>
<name>A0A1H1VVG4_9MICO</name>
<reference evidence="1 2" key="1">
    <citation type="submission" date="2016-10" db="EMBL/GenBank/DDBJ databases">
        <authorList>
            <person name="de Groot N.N."/>
        </authorList>
    </citation>
    <scope>NUCLEOTIDE SEQUENCE [LARGE SCALE GENOMIC DNA]</scope>
    <source>
        <strain evidence="1 2">DSM 15019</strain>
    </source>
</reference>
<sequence>MITRELAVALRDAGLTWKPAEGDRFQLDLPDEVELEAEADVFTVSAMTIEARQTPAGTDLAFNGTTEWALDAVTLADAVWLPREDQLRDLLRGTFRTLTRLPDTFRVEIELAGAPLRFEHPDPAEAYGRALLALISRSR</sequence>
<proteinExistence type="predicted"/>
<dbReference type="EMBL" id="LT629770">
    <property type="protein sequence ID" value="SDS88450.1"/>
    <property type="molecule type" value="Genomic_DNA"/>
</dbReference>
<dbReference type="AlphaFoldDB" id="A0A1H1VVG4"/>
<dbReference type="GeneID" id="36299078"/>
<organism evidence="1 2">
    <name type="scientific">Microbacterium paraoxydans</name>
    <dbReference type="NCBI Taxonomy" id="199592"/>
    <lineage>
        <taxon>Bacteria</taxon>
        <taxon>Bacillati</taxon>
        <taxon>Actinomycetota</taxon>
        <taxon>Actinomycetes</taxon>
        <taxon>Micrococcales</taxon>
        <taxon>Microbacteriaceae</taxon>
        <taxon>Microbacterium</taxon>
    </lineage>
</organism>
<evidence type="ECO:0000313" key="2">
    <source>
        <dbReference type="Proteomes" id="UP000182126"/>
    </source>
</evidence>
<protein>
    <recommendedName>
        <fullName evidence="3">Pilus assembly protein CpaE</fullName>
    </recommendedName>
</protein>
<dbReference type="Proteomes" id="UP000182126">
    <property type="component" value="Chromosome I"/>
</dbReference>